<sequence>MFEAILAPLLERALGTYVEDLPRERVRVGLWSGVVRLENVRLKPDAFDALGLPFAVRSGTASLLELRVSWKTALLRVHPVVVAIEGVSLLASPRAEDEWIRNSAPEERARALRDATTRAAAEAATTAKRGGGGISGGVLHAMWAPILERLQLKIEDVRVRFVDLPSALRDDDATTTTTAGVASFGMRVEALHVRTESTQDYLRRILGMDVARASASASRASASDDSDDAGGDGGDVVGVSTTGRFRDGESAAAAKELEADAKDLFLSPLPPRGGGGVGRGGGRRRERRRISTVRGLLSVVAPVTEARKHLEVIGFEVYGKPAIAADVATRSPMDRFEWHPAETLQARVEHTPAARDDHAPEDVMLAASNLTASIHVVAAPRTRPARGDTIAASSSSSSSSNGGGFDVHVQLHDEIRARVRPSQVRALVRLSDAMDVWALRSKHGARRPTDASRGLERDWSAWWKYAIEATIRDNDDAKAAVRGGGESDVAMKKPAALRYLELYSKKLRERLRAESENDDENDGETFYECEDGDVDIGSEMSVLEDELTLEELLDARLEAERCLPDGDDDEWYDLDDDLDEDSSGLEDVSDDDDDDAENGSSTRGTISWAASALFRAPGRVLSGVGGVAARMSGGGGDARGRRQSRGAAKTRTAAFTLRVARVAVTLCAEAGDVVADVLRLELTKTKAELGVVADARRDAHALHVEVDDVAGYLLGGGEVADERAMWRRKDVKSSSSTAPFVRVSQRAPVVDAHGVARAQALDIAMAPFAVVAHPSAVSALVAFDRQMSGYPRGYGYLRKLWSVRALPGDAPRERLARAMMAVKVGDRVVPWSVSMSDALVIVPRADATTAAAAAAAIEVGAFRIEWSPGGGHAIDAREVDDLIEHARALSLRDDANEETNDALCALERVVTSHEMTASFEDRAFAVVADAAAASGPPPPPPPDFEVVESRDAADVDFTFAGLRVYACDESSSVVHRVEIARFAARAGISREGDARARVELSSVDADVCDGASSSSRRRRLARVNCSEDGAFAPVLHVDASFSGSGGRTALEIDARGLDVSIESDVVAALAAFAAAAATAKSRRRASSSSSKETTLLAMTSFSYRRRAKPVRVPPSKTLLAHGVHEVYHSTAREDLVALSAPGAFDAPPTRSPPPPPDAANESLSVSFATRAPFTVALSDAGGVDPVLRVAMDSAKLNYVKPRDDDVDDDAKTLLAATIAGLVAKAPARARGDGDDVALLRLGVALTVETPTGSTRAAPSVEISVGECRVGAHAGPLMRAARWGEKVAAAAAAAAPPPPPSSSVSIVSRDEIIGEGVAPPSLRALACGSISLSLTDTSVFVPAPPAPHRKRGGGARAAAAGLFLAIDALDASTRLPFDPTRPVDADARLARFATRGVRVSACAEDDRERALSLLAAEPMGRSSSSRAGPAESPPPALATIRSASVFEERASRGILAFACDVPSVAATLSPSSVALCVDALNAATAAVSLAREDDTPGGRRKAAAGTAESSAPVSKPSSKPSSKSPRPPLEYSVSLRLGRASLLLQSSKAAREGVFGFDGSERAGVVAINALSIKAAAGAERGMTSHKIDVSFHSAHATDVSATAAGEAERIALGVALGERFVDGGTPLAWIGGAGSGGGGGGGAARPSTSTLTARALTKSGATTPSSVGVDAALGGGGFACNLPAWNRVIALCDATAVEASRPTKTTPAAGGATKTKTKTKTAAAAGDVVSSSSASSFAGDDALFANGEFSTGEWVLTLPWHPPKGDGGPRAVRVLLDARASGTANVNTRTMTPTRWDGCVGVKKLKLDVTEVEPPRAATIAPGGVAEPAPPRVRAHALAELRGLKITATREENDAPPGGERATDVSVDVTARDVSVAASTRRLLLLGELRSLMEVQQPAAAAAAATVKTTRAPSATADQTTPKTPSAASTRSSTPTSVFASASVDVIGVLILSDDVSDGASADDVSHDASAALDVNLGVPLLEAAVLGLTASFTSDASSDAVGRETSIALNAEARVILDSLNQRKGAWEPIVEPWKVRLVSEASLRDDTASKASIKVVGYDALEITATEAGAASVAQCALAIANGAGDESAETAATTTATQGQHQSYWLRNATNATVRYWLADSSESESEPSLSSSSRGGSVPPGGRVPLHFPELKSRAAPRYSCVAGVRSLTSPAPPPPPAPTRAVVLRFEGAEEASAPVGLDELASHVLGERLLLGSAMTAEKDDDDGADANAANADAGRVVAEVRRVNDMSVRTELLLRSDLAVHNGTLGAVDLAFDGAGDAAAAADASSTVRVAPGQRVWLPPRRARARASVRWRPSDGNARAYAWSDPLPLRALAPSRETSAAPRERRAAASASDDDASFLAAPFRCLVDAETSPWSHATIVSLAPPLRVSNDLPVPLSISVSSEGGGGEGSAGGGSGSIVIAPGATIALHDAAAAPRAAPTLHMRPHGYTHCASVPLPAIGAGNGAKAGSAAAAAAAAAAEPWTAHRDVFKVVGFRAGGPRAPRLTSTSPVSVQLDVRVDERGTRCARVSCPVRVVNAASDALVLQAVDPPEGAEEEEFFEKLALDDGDAACVLGARLPSRTALGDGDCWLPPARPRARGLGGGGGADGVDGRGFDPPAMLPGLGLKRARASSSSSLLPLSPKLARSQDRLAAAASMDHTPTGSRPGTAPGSPDSGRSLEHSPAGSSGYLPGLDGGGGGGGGTRGVTARALFSSSLGGSAGSPTSSPNKSFLDLSDLCVGLEAATSSPRATATATATTTTRVGDASPEADVGVAMYGKHQLWGQSKRGVPVLVRARSPAANTWSSVVALNPGDARVVRCPAGGGGGGGGGSGKPSADGGACYEYVVSLRDPHSGSGTIVVHPRVVIRASALCGELPHDVPLLFREHGGDDCASLRPGEETPVTRWRASGGARAVCFRPNDGGVWSWSSPAVVDVVGVTYVKVRSLTRAPPARDDVGGGGGGGAAKKLGFDESFDDDDDDGVRASSSAARFHRTNAIANAKTTRVFCVAVSSASSARGGFVVDVSELSDAEWRALAPVLVENASNVVVTFRQTGAPRRHDGDERAHPRSTTSFLWDDPAKPRSISLSVPGAASPDICAPASAMDELDDDANDGGTSSSRWSAQSVVRYVDPSRPPVLLRVTTRRDAGATRVTIEAVDAKQNPSAWAAATAAAAATDAAAAATPPGGVSTTTAVTAPSSSSSSPAFFTASPMTTRVLQPLLPRRLRPIAVALAFATDKASAAAAKSSAGELSSRDAPSFAIDCALELSSVGLSVVSGGGRGGARELLYSRATAVRLEASASGHKKRGGKVIWKDADVGARVGRVRADLQTAGASSYPMILACGGGGGAVLGGRGGGEPLYKPTGKRALSLRAAVGKQRRHEWALRSVALDVAPVTLDLKEELLLALPGVVEGFARPFSAVTTAVSTTTTGGARTPPHRGRLPTTTTPESTRRILPTLRPAAARALAAAAASASMSVPAPPALSSVRVGEFDLTVSFTALPFLPWGLRSLGAVDRARVSLGSFQLPSPYALRKMRMKKSNAAGAAETWSTDQVVSLARRHYIAEAAGQAGRLIASNKLLGDPARFLGEIRAATRELFASNVSRGIGRRCALFSSRCVWAVGVWARTTLAHARDVAHEVEARFEASRERRVLSLRERRIEEEDEDGGGDGDSKKKATEEARAPAGASDAVVVSSSAGAGGSSTSTLKTSNSTTKETSTSTSSSSVKILPADDATSAAGRPTSTTSTSTGGGEENDESKTTTRAADHPKDVVSGMLRALGKLVEAPLQGVELRGLPGLVEGAMEGVAGATANLAAASLKLAIILCDKAYAVVARASDGGDDLESVSITAAAVGGGLVITRHRVSNVSAPRLRPPRPAPSDTEPLLPFNGELALTREMHQARSIQKFFNHRPVSTFDRVGPFQLTGELFLPQYASDGKYAKAAYLGGAAIVKPRGGYVVVTSEHVVVGVAVIHKTPLGSSDRGSLNGSTAAERDASGEGAESLGAAATEPPAAAKPSGWVVRDAFPLREVVGVRVAGALVLITARYAPSRTSRDDDGFRSSLEGVESLLTPAYSAASRVAAAWRRGFLSRRFAAAGRREKNKNDAGSGRDGANAPRVNNSAVDVDAIPTREVALHCVDAVAAARLHGQLVAATTTTNGGGGGNALRRQ</sequence>
<evidence type="ECO:0000259" key="3">
    <source>
        <dbReference type="Pfam" id="PF12624"/>
    </source>
</evidence>
<dbReference type="Pfam" id="PF12624">
    <property type="entry name" value="VPS13_N"/>
    <property type="match status" value="1"/>
</dbReference>
<evidence type="ECO:0000256" key="2">
    <source>
        <dbReference type="SAM" id="MobiDB-lite"/>
    </source>
</evidence>
<feature type="region of interest" description="Disordered" evidence="2">
    <location>
        <begin position="564"/>
        <end position="603"/>
    </location>
</feature>
<dbReference type="OrthoDB" id="428159at2759"/>
<dbReference type="InterPro" id="IPR026847">
    <property type="entry name" value="VPS13"/>
</dbReference>
<feature type="compositionally biased region" description="Gly residues" evidence="2">
    <location>
        <begin position="2699"/>
        <end position="2710"/>
    </location>
</feature>
<feature type="region of interest" description="Disordered" evidence="2">
    <location>
        <begin position="2606"/>
        <end position="2627"/>
    </location>
</feature>
<dbReference type="STRING" id="564608.C1MGF0"/>
<feature type="region of interest" description="Disordered" evidence="2">
    <location>
        <begin position="1141"/>
        <end position="1161"/>
    </location>
</feature>
<feature type="compositionally biased region" description="Acidic residues" evidence="2">
    <location>
        <begin position="516"/>
        <end position="530"/>
    </location>
</feature>
<feature type="region of interest" description="Disordered" evidence="2">
    <location>
        <begin position="3058"/>
        <end position="3082"/>
    </location>
</feature>
<feature type="region of interest" description="Disordered" evidence="2">
    <location>
        <begin position="3981"/>
        <end position="4013"/>
    </location>
</feature>
<feature type="compositionally biased region" description="Low complexity" evidence="2">
    <location>
        <begin position="3735"/>
        <end position="3749"/>
    </location>
</feature>
<feature type="compositionally biased region" description="Low complexity" evidence="2">
    <location>
        <begin position="1920"/>
        <end position="1935"/>
    </location>
</feature>
<feature type="compositionally biased region" description="Gly residues" evidence="2">
    <location>
        <begin position="2606"/>
        <end position="2615"/>
    </location>
</feature>
<feature type="region of interest" description="Disordered" evidence="2">
    <location>
        <begin position="2123"/>
        <end position="2152"/>
    </location>
</feature>
<evidence type="ECO:0000313" key="5">
    <source>
        <dbReference type="Proteomes" id="UP000001876"/>
    </source>
</evidence>
<feature type="region of interest" description="Disordered" evidence="2">
    <location>
        <begin position="1416"/>
        <end position="1435"/>
    </location>
</feature>
<feature type="region of interest" description="Disordered" evidence="2">
    <location>
        <begin position="379"/>
        <end position="405"/>
    </location>
</feature>
<feature type="compositionally biased region" description="Low complexity" evidence="2">
    <location>
        <begin position="2130"/>
        <end position="2150"/>
    </location>
</feature>
<feature type="compositionally biased region" description="Low complexity" evidence="2">
    <location>
        <begin position="3997"/>
        <end position="4013"/>
    </location>
</feature>
<dbReference type="PANTHER" id="PTHR16166:SF130">
    <property type="entry name" value="PROTEIN SORTING-ASSOCIATED PROTEIN, PUTATIVE (DUF1162)-RELATED"/>
    <property type="match status" value="1"/>
</dbReference>
<dbReference type="OMA" id="PRYSCVA"/>
<feature type="region of interest" description="Disordered" evidence="2">
    <location>
        <begin position="511"/>
        <end position="530"/>
    </location>
</feature>
<gene>
    <name evidence="4" type="ORF">MICPUCDRAFT_70259</name>
</gene>
<feature type="domain" description="Chorein N-terminal" evidence="3">
    <location>
        <begin position="1"/>
        <end position="105"/>
    </location>
</feature>
<dbReference type="GO" id="GO:0045053">
    <property type="term" value="P:protein retention in Golgi apparatus"/>
    <property type="evidence" value="ECO:0007669"/>
    <property type="project" value="TreeGrafter"/>
</dbReference>
<feature type="region of interest" description="Disordered" evidence="2">
    <location>
        <begin position="3660"/>
        <end position="3770"/>
    </location>
</feature>
<feature type="region of interest" description="Disordered" evidence="2">
    <location>
        <begin position="265"/>
        <end position="288"/>
    </location>
</feature>
<dbReference type="InterPro" id="IPR026854">
    <property type="entry name" value="VPS13_N"/>
</dbReference>
<dbReference type="GeneID" id="9680994"/>
<dbReference type="PANTHER" id="PTHR16166">
    <property type="entry name" value="VACUOLAR PROTEIN SORTING-ASSOCIATED PROTEIN VPS13"/>
    <property type="match status" value="1"/>
</dbReference>
<feature type="region of interest" description="Disordered" evidence="2">
    <location>
        <begin position="3428"/>
        <end position="3453"/>
    </location>
</feature>
<feature type="region of interest" description="Disordered" evidence="2">
    <location>
        <begin position="4098"/>
        <end position="4117"/>
    </location>
</feature>
<keyword evidence="5" id="KW-1185">Reference proteome</keyword>
<feature type="region of interest" description="Disordered" evidence="2">
    <location>
        <begin position="1909"/>
        <end position="1935"/>
    </location>
</feature>
<dbReference type="GO" id="GO:0006623">
    <property type="term" value="P:protein targeting to vacuole"/>
    <property type="evidence" value="ECO:0007669"/>
    <property type="project" value="TreeGrafter"/>
</dbReference>
<protein>
    <submittedName>
        <fullName evidence="4">Predicted protein</fullName>
    </submittedName>
</protein>
<dbReference type="EMBL" id="GG663735">
    <property type="protein sequence ID" value="EEH60013.1"/>
    <property type="molecule type" value="Genomic_DNA"/>
</dbReference>
<feature type="compositionally biased region" description="Low complexity" evidence="2">
    <location>
        <begin position="3687"/>
        <end position="3728"/>
    </location>
</feature>
<feature type="region of interest" description="Disordered" evidence="2">
    <location>
        <begin position="2655"/>
        <end position="2712"/>
    </location>
</feature>
<keyword evidence="1" id="KW-0813">Transport</keyword>
<reference evidence="4 5" key="1">
    <citation type="journal article" date="2009" name="Science">
        <title>Green evolution and dynamic adaptations revealed by genomes of the marine picoeukaryotes Micromonas.</title>
        <authorList>
            <person name="Worden A.Z."/>
            <person name="Lee J.H."/>
            <person name="Mock T."/>
            <person name="Rouze P."/>
            <person name="Simmons M.P."/>
            <person name="Aerts A.L."/>
            <person name="Allen A.E."/>
            <person name="Cuvelier M.L."/>
            <person name="Derelle E."/>
            <person name="Everett M.V."/>
            <person name="Foulon E."/>
            <person name="Grimwood J."/>
            <person name="Gundlach H."/>
            <person name="Henrissat B."/>
            <person name="Napoli C."/>
            <person name="McDonald S.M."/>
            <person name="Parker M.S."/>
            <person name="Rombauts S."/>
            <person name="Salamov A."/>
            <person name="Von Dassow P."/>
            <person name="Badger J.H."/>
            <person name="Coutinho P.M."/>
            <person name="Demir E."/>
            <person name="Dubchak I."/>
            <person name="Gentemann C."/>
            <person name="Eikrem W."/>
            <person name="Gready J.E."/>
            <person name="John U."/>
            <person name="Lanier W."/>
            <person name="Lindquist E.A."/>
            <person name="Lucas S."/>
            <person name="Mayer K.F."/>
            <person name="Moreau H."/>
            <person name="Not F."/>
            <person name="Otillar R."/>
            <person name="Panaud O."/>
            <person name="Pangilinan J."/>
            <person name="Paulsen I."/>
            <person name="Piegu B."/>
            <person name="Poliakov A."/>
            <person name="Robbens S."/>
            <person name="Schmutz J."/>
            <person name="Toulza E."/>
            <person name="Wyss T."/>
            <person name="Zelensky A."/>
            <person name="Zhou K."/>
            <person name="Armbrust E.V."/>
            <person name="Bhattacharya D."/>
            <person name="Goodenough U.W."/>
            <person name="Van de Peer Y."/>
            <person name="Grigoriev I.V."/>
        </authorList>
    </citation>
    <scope>NUCLEOTIDE SEQUENCE [LARGE SCALE GENOMIC DNA]</scope>
    <source>
        <strain evidence="4 5">CCMP1545</strain>
    </source>
</reference>
<organism evidence="5">
    <name type="scientific">Micromonas pusilla (strain CCMP1545)</name>
    <name type="common">Picoplanktonic green alga</name>
    <dbReference type="NCBI Taxonomy" id="564608"/>
    <lineage>
        <taxon>Eukaryota</taxon>
        <taxon>Viridiplantae</taxon>
        <taxon>Chlorophyta</taxon>
        <taxon>Mamiellophyceae</taxon>
        <taxon>Mamiellales</taxon>
        <taxon>Mamiellaceae</taxon>
        <taxon>Micromonas</taxon>
    </lineage>
</organism>
<feature type="compositionally biased region" description="Basic and acidic residues" evidence="2">
    <location>
        <begin position="3062"/>
        <end position="3071"/>
    </location>
</feature>
<name>C1MGF0_MICPC</name>
<dbReference type="eggNOG" id="KOG1809">
    <property type="taxonomic scope" value="Eukaryota"/>
</dbReference>
<proteinExistence type="predicted"/>
<feature type="region of interest" description="Disordered" evidence="2">
    <location>
        <begin position="1489"/>
        <end position="1529"/>
    </location>
</feature>
<dbReference type="KEGG" id="mpp:MICPUCDRAFT_70259"/>
<dbReference type="RefSeq" id="XP_003054761.1">
    <property type="nucleotide sequence ID" value="XM_003054715.1"/>
</dbReference>
<feature type="compositionally biased region" description="Acidic residues" evidence="2">
    <location>
        <begin position="565"/>
        <end position="597"/>
    </location>
</feature>
<feature type="compositionally biased region" description="Basic and acidic residues" evidence="2">
    <location>
        <begin position="3758"/>
        <end position="3770"/>
    </location>
</feature>
<feature type="compositionally biased region" description="Low complexity" evidence="2">
    <location>
        <begin position="1508"/>
        <end position="1523"/>
    </location>
</feature>
<feature type="compositionally biased region" description="Basic and acidic residues" evidence="2">
    <location>
        <begin position="3672"/>
        <end position="3683"/>
    </location>
</feature>
<dbReference type="Proteomes" id="UP000001876">
    <property type="component" value="Unassembled WGS sequence"/>
</dbReference>
<evidence type="ECO:0000313" key="4">
    <source>
        <dbReference type="EMBL" id="EEH60013.1"/>
    </source>
</evidence>
<feature type="compositionally biased region" description="Polar residues" evidence="2">
    <location>
        <begin position="1909"/>
        <end position="1919"/>
    </location>
</feature>
<evidence type="ECO:0000256" key="1">
    <source>
        <dbReference type="ARBA" id="ARBA00022448"/>
    </source>
</evidence>
<feature type="region of interest" description="Disordered" evidence="2">
    <location>
        <begin position="3185"/>
        <end position="3209"/>
    </location>
</feature>
<accession>C1MGF0</accession>